<dbReference type="PANTHER" id="PTHR10472">
    <property type="entry name" value="D-TYROSYL-TRNA TYR DEACYLASE"/>
    <property type="match status" value="1"/>
</dbReference>
<dbReference type="GO" id="GO:0043908">
    <property type="term" value="F:Ser(Gly)-tRNA(Ala) hydrolase activity"/>
    <property type="evidence" value="ECO:0007669"/>
    <property type="project" value="UniProtKB-UniRule"/>
</dbReference>
<evidence type="ECO:0000313" key="4">
    <source>
        <dbReference type="Proteomes" id="UP000285120"/>
    </source>
</evidence>
<dbReference type="EMBL" id="RAPK01000009">
    <property type="protein sequence ID" value="RKD73094.1"/>
    <property type="molecule type" value="Genomic_DNA"/>
</dbReference>
<organism evidence="3 4">
    <name type="scientific">Sinobaca qinghaiensis</name>
    <dbReference type="NCBI Taxonomy" id="342944"/>
    <lineage>
        <taxon>Bacteria</taxon>
        <taxon>Bacillati</taxon>
        <taxon>Bacillota</taxon>
        <taxon>Bacilli</taxon>
        <taxon>Bacillales</taxon>
        <taxon>Sporolactobacillaceae</taxon>
        <taxon>Sinobaca</taxon>
    </lineage>
</organism>
<reference evidence="3 4" key="1">
    <citation type="submission" date="2018-09" db="EMBL/GenBank/DDBJ databases">
        <title>Genomic Encyclopedia of Archaeal and Bacterial Type Strains, Phase II (KMG-II): from individual species to whole genera.</title>
        <authorList>
            <person name="Goeker M."/>
        </authorList>
    </citation>
    <scope>NUCLEOTIDE SEQUENCE [LARGE SCALE GENOMIC DNA]</scope>
    <source>
        <strain evidence="3 4">DSM 17008</strain>
    </source>
</reference>
<keyword evidence="2" id="KW-0378">Hydrolase</keyword>
<dbReference type="NCBIfam" id="TIGR00256">
    <property type="entry name" value="D-aminoacyl-tRNA deacylase"/>
    <property type="match status" value="1"/>
</dbReference>
<keyword evidence="2" id="KW-0694">RNA-binding</keyword>
<dbReference type="Proteomes" id="UP000285120">
    <property type="component" value="Unassembled WGS sequence"/>
</dbReference>
<comment type="domain">
    <text evidence="2">A Gly-cisPro motif from one monomer fits into the active site of the other monomer to allow specific chiral rejection of L-amino acids.</text>
</comment>
<comment type="catalytic activity">
    <reaction evidence="2">
        <text>a D-aminoacyl-tRNA + H2O = a tRNA + a D-alpha-amino acid + H(+)</text>
        <dbReference type="Rhea" id="RHEA:13953"/>
        <dbReference type="Rhea" id="RHEA-COMP:10123"/>
        <dbReference type="Rhea" id="RHEA-COMP:10124"/>
        <dbReference type="ChEBI" id="CHEBI:15377"/>
        <dbReference type="ChEBI" id="CHEBI:15378"/>
        <dbReference type="ChEBI" id="CHEBI:59871"/>
        <dbReference type="ChEBI" id="CHEBI:78442"/>
        <dbReference type="ChEBI" id="CHEBI:79333"/>
        <dbReference type="EC" id="3.1.1.96"/>
    </reaction>
</comment>
<dbReference type="SUPFAM" id="SSF69500">
    <property type="entry name" value="DTD-like"/>
    <property type="match status" value="1"/>
</dbReference>
<keyword evidence="2" id="KW-0963">Cytoplasm</keyword>
<keyword evidence="2" id="KW-0820">tRNA-binding</keyword>
<feature type="short sequence motif" description="Gly-cisPro motif, important for rejection of L-amino acids" evidence="2">
    <location>
        <begin position="137"/>
        <end position="138"/>
    </location>
</feature>
<protein>
    <recommendedName>
        <fullName evidence="2">D-aminoacyl-tRNA deacylase</fullName>
        <shortName evidence="2">DTD</shortName>
        <ecNumber evidence="2">3.1.1.96</ecNumber>
    </recommendedName>
    <alternativeName>
        <fullName evidence="2">Gly-tRNA(Ala) deacylase</fullName>
        <ecNumber evidence="2">3.1.1.-</ecNumber>
    </alternativeName>
</protein>
<dbReference type="PANTHER" id="PTHR10472:SF5">
    <property type="entry name" value="D-AMINOACYL-TRNA DEACYLASE 1"/>
    <property type="match status" value="1"/>
</dbReference>
<dbReference type="RefSeq" id="WP_120193473.1">
    <property type="nucleotide sequence ID" value="NZ_RAPK01000009.1"/>
</dbReference>
<comment type="catalytic activity">
    <reaction evidence="2">
        <text>glycyl-tRNA(Ala) + H2O = tRNA(Ala) + glycine + H(+)</text>
        <dbReference type="Rhea" id="RHEA:53744"/>
        <dbReference type="Rhea" id="RHEA-COMP:9657"/>
        <dbReference type="Rhea" id="RHEA-COMP:13640"/>
        <dbReference type="ChEBI" id="CHEBI:15377"/>
        <dbReference type="ChEBI" id="CHEBI:15378"/>
        <dbReference type="ChEBI" id="CHEBI:57305"/>
        <dbReference type="ChEBI" id="CHEBI:78442"/>
        <dbReference type="ChEBI" id="CHEBI:78522"/>
    </reaction>
</comment>
<dbReference type="EC" id="3.1.1.96" evidence="2"/>
<evidence type="ECO:0000256" key="2">
    <source>
        <dbReference type="HAMAP-Rule" id="MF_00518"/>
    </source>
</evidence>
<dbReference type="Pfam" id="PF02580">
    <property type="entry name" value="Tyr_Deacylase"/>
    <property type="match status" value="1"/>
</dbReference>
<comment type="subunit">
    <text evidence="2">Homodimer.</text>
</comment>
<dbReference type="GO" id="GO:0000049">
    <property type="term" value="F:tRNA binding"/>
    <property type="evidence" value="ECO:0007669"/>
    <property type="project" value="UniProtKB-UniRule"/>
</dbReference>
<dbReference type="GO" id="GO:0106026">
    <property type="term" value="F:Gly-tRNA(Ala) deacylase activity"/>
    <property type="evidence" value="ECO:0007669"/>
    <property type="project" value="UniProtKB-UniRule"/>
</dbReference>
<name>A0A419V3P1_9BACL</name>
<dbReference type="GO" id="GO:0051500">
    <property type="term" value="F:D-tyrosyl-tRNA(Tyr) deacylase activity"/>
    <property type="evidence" value="ECO:0007669"/>
    <property type="project" value="TreeGrafter"/>
</dbReference>
<accession>A0A419V3P1</accession>
<dbReference type="GO" id="GO:0019478">
    <property type="term" value="P:D-amino acid catabolic process"/>
    <property type="evidence" value="ECO:0007669"/>
    <property type="project" value="UniProtKB-UniRule"/>
</dbReference>
<dbReference type="InterPro" id="IPR003732">
    <property type="entry name" value="Daa-tRNA_deacyls_DTD"/>
</dbReference>
<gene>
    <name evidence="2" type="primary">dtd</name>
    <name evidence="3" type="ORF">ATL39_2298</name>
</gene>
<sequence>MKVIIQRVSEGACSIDGEISGSITEGLVVLAGFTHVDTHREVEWMAEKIVNLRIFENTDGKFDKSLLDISGEVLSISQFTLYGDAQKGRRPSFTEAARPEDAEPLYHLFNEKLREKKVTVAEGKFGADMQISLTNNGPVTLTLESPGSKA</sequence>
<dbReference type="CDD" id="cd00563">
    <property type="entry name" value="Dtyr_deacylase"/>
    <property type="match status" value="1"/>
</dbReference>
<comment type="caution">
    <text evidence="3">The sequence shown here is derived from an EMBL/GenBank/DDBJ whole genome shotgun (WGS) entry which is preliminary data.</text>
</comment>
<dbReference type="FunFam" id="3.50.80.10:FF:000001">
    <property type="entry name" value="D-aminoacyl-tRNA deacylase"/>
    <property type="match status" value="1"/>
</dbReference>
<proteinExistence type="inferred from homology"/>
<comment type="function">
    <text evidence="2">An aminoacyl-tRNA editing enzyme that deacylates mischarged D-aminoacyl-tRNAs. Also deacylates mischarged glycyl-tRNA(Ala), protecting cells against glycine mischarging by AlaRS. Acts via tRNA-based rather than protein-based catalysis; rejects L-amino acids rather than detecting D-amino acids in the active site. By recycling D-aminoacyl-tRNA to D-amino acids and free tRNA molecules, this enzyme counteracts the toxicity associated with the formation of D-aminoacyl-tRNA entities in vivo and helps enforce protein L-homochirality.</text>
</comment>
<comment type="similarity">
    <text evidence="1 2">Belongs to the DTD family.</text>
</comment>
<dbReference type="InterPro" id="IPR023509">
    <property type="entry name" value="DTD-like_sf"/>
</dbReference>
<comment type="subcellular location">
    <subcellularLocation>
        <location evidence="2">Cytoplasm</location>
    </subcellularLocation>
</comment>
<dbReference type="HAMAP" id="MF_00518">
    <property type="entry name" value="Deacylase_Dtd"/>
    <property type="match status" value="1"/>
</dbReference>
<dbReference type="Gene3D" id="3.50.80.10">
    <property type="entry name" value="D-tyrosyl-tRNA(Tyr) deacylase"/>
    <property type="match status" value="1"/>
</dbReference>
<evidence type="ECO:0000256" key="1">
    <source>
        <dbReference type="ARBA" id="ARBA00009673"/>
    </source>
</evidence>
<dbReference type="AlphaFoldDB" id="A0A419V3P1"/>
<dbReference type="GO" id="GO:0005737">
    <property type="term" value="C:cytoplasm"/>
    <property type="evidence" value="ECO:0007669"/>
    <property type="project" value="UniProtKB-SubCell"/>
</dbReference>
<keyword evidence="4" id="KW-1185">Reference proteome</keyword>
<evidence type="ECO:0000313" key="3">
    <source>
        <dbReference type="EMBL" id="RKD73094.1"/>
    </source>
</evidence>
<dbReference type="OrthoDB" id="9801395at2"/>
<dbReference type="EC" id="3.1.1.-" evidence="2"/>